<protein>
    <submittedName>
        <fullName evidence="2">Uncharacterized protein</fullName>
    </submittedName>
</protein>
<feature type="region of interest" description="Disordered" evidence="1">
    <location>
        <begin position="37"/>
        <end position="70"/>
    </location>
</feature>
<sequence>MYNLSVITTIDETRDADDEEYVRINEELYGDVNVEMEDVKPADEGKGDEEITDAEQDNVEKSLEKVDVAP</sequence>
<feature type="non-terminal residue" evidence="2">
    <location>
        <position position="70"/>
    </location>
</feature>
<dbReference type="EMBL" id="BKCJ011065311">
    <property type="protein sequence ID" value="GFC78367.1"/>
    <property type="molecule type" value="Genomic_DNA"/>
</dbReference>
<comment type="caution">
    <text evidence="2">The sequence shown here is derived from an EMBL/GenBank/DDBJ whole genome shotgun (WGS) entry which is preliminary data.</text>
</comment>
<organism evidence="2">
    <name type="scientific">Tanacetum cinerariifolium</name>
    <name type="common">Dalmatian daisy</name>
    <name type="synonym">Chrysanthemum cinerariifolium</name>
    <dbReference type="NCBI Taxonomy" id="118510"/>
    <lineage>
        <taxon>Eukaryota</taxon>
        <taxon>Viridiplantae</taxon>
        <taxon>Streptophyta</taxon>
        <taxon>Embryophyta</taxon>
        <taxon>Tracheophyta</taxon>
        <taxon>Spermatophyta</taxon>
        <taxon>Magnoliopsida</taxon>
        <taxon>eudicotyledons</taxon>
        <taxon>Gunneridae</taxon>
        <taxon>Pentapetalae</taxon>
        <taxon>asterids</taxon>
        <taxon>campanulids</taxon>
        <taxon>Asterales</taxon>
        <taxon>Asteraceae</taxon>
        <taxon>Asteroideae</taxon>
        <taxon>Anthemideae</taxon>
        <taxon>Anthemidinae</taxon>
        <taxon>Tanacetum</taxon>
    </lineage>
</organism>
<accession>A0A699R088</accession>
<evidence type="ECO:0000313" key="2">
    <source>
        <dbReference type="EMBL" id="GFC78367.1"/>
    </source>
</evidence>
<proteinExistence type="predicted"/>
<evidence type="ECO:0000256" key="1">
    <source>
        <dbReference type="SAM" id="MobiDB-lite"/>
    </source>
</evidence>
<feature type="compositionally biased region" description="Basic and acidic residues" evidence="1">
    <location>
        <begin position="58"/>
        <end position="70"/>
    </location>
</feature>
<feature type="compositionally biased region" description="Basic and acidic residues" evidence="1">
    <location>
        <begin position="37"/>
        <end position="49"/>
    </location>
</feature>
<dbReference type="AlphaFoldDB" id="A0A699R088"/>
<reference evidence="2" key="1">
    <citation type="journal article" date="2019" name="Sci. Rep.">
        <title>Draft genome of Tanacetum cinerariifolium, the natural source of mosquito coil.</title>
        <authorList>
            <person name="Yamashiro T."/>
            <person name="Shiraishi A."/>
            <person name="Satake H."/>
            <person name="Nakayama K."/>
        </authorList>
    </citation>
    <scope>NUCLEOTIDE SEQUENCE</scope>
</reference>
<gene>
    <name evidence="2" type="ORF">Tci_850337</name>
</gene>
<name>A0A699R088_TANCI</name>